<protein>
    <submittedName>
        <fullName evidence="2">Uncharacterized protein</fullName>
    </submittedName>
</protein>
<dbReference type="Gene3D" id="1.10.287.1490">
    <property type="match status" value="1"/>
</dbReference>
<dbReference type="RefSeq" id="WP_163076945.1">
    <property type="nucleotide sequence ID" value="NZ_CP048630.1"/>
</dbReference>
<feature type="compositionally biased region" description="Basic and acidic residues" evidence="1">
    <location>
        <begin position="498"/>
        <end position="523"/>
    </location>
</feature>
<dbReference type="KEGG" id="apra:G3A50_20390"/>
<reference evidence="2 3" key="1">
    <citation type="submission" date="2020-02" db="EMBL/GenBank/DDBJ databases">
        <authorList>
            <person name="Li G."/>
        </authorList>
    </citation>
    <scope>NUCLEOTIDE SEQUENCE [LARGE SCALE GENOMIC DNA]</scope>
    <source>
        <strain evidence="2 3">DSM 102029</strain>
    </source>
</reference>
<keyword evidence="3" id="KW-1185">Reference proteome</keyword>
<evidence type="ECO:0000313" key="3">
    <source>
        <dbReference type="Proteomes" id="UP000464751"/>
    </source>
</evidence>
<dbReference type="EMBL" id="CP048630">
    <property type="protein sequence ID" value="QIB35806.1"/>
    <property type="molecule type" value="Genomic_DNA"/>
</dbReference>
<name>A0A6P1YSY1_9HYPH</name>
<accession>A0A6P1YSY1</accession>
<organism evidence="2 3">
    <name type="scientific">Ancylobacter pratisalsi</name>
    <dbReference type="NCBI Taxonomy" id="1745854"/>
    <lineage>
        <taxon>Bacteria</taxon>
        <taxon>Pseudomonadati</taxon>
        <taxon>Pseudomonadota</taxon>
        <taxon>Alphaproteobacteria</taxon>
        <taxon>Hyphomicrobiales</taxon>
        <taxon>Xanthobacteraceae</taxon>
        <taxon>Ancylobacter</taxon>
    </lineage>
</organism>
<feature type="region of interest" description="Disordered" evidence="1">
    <location>
        <begin position="684"/>
        <end position="715"/>
    </location>
</feature>
<dbReference type="AlphaFoldDB" id="A0A6P1YSY1"/>
<feature type="region of interest" description="Disordered" evidence="1">
    <location>
        <begin position="498"/>
        <end position="531"/>
    </location>
</feature>
<feature type="compositionally biased region" description="Polar residues" evidence="1">
    <location>
        <begin position="698"/>
        <end position="709"/>
    </location>
</feature>
<evidence type="ECO:0000256" key="1">
    <source>
        <dbReference type="SAM" id="MobiDB-lite"/>
    </source>
</evidence>
<evidence type="ECO:0000313" key="2">
    <source>
        <dbReference type="EMBL" id="QIB35806.1"/>
    </source>
</evidence>
<gene>
    <name evidence="2" type="ORF">G3A50_20390</name>
</gene>
<proteinExistence type="predicted"/>
<sequence length="807" mass="85180">MTLDVFAGSTAADIAFARQHLAQDLPATFSESFEAAWRAGIEFGNSDAQSRARMEGVQEFVDRIRQRSGVTLVNPALNGGAAALEQMNAQIAQLAPKFPDLGLKPLTDADLDEMGLARSRAAREAQQRMAGREQTWGSTAGNVLGSVAAGALDPVNLITVPLAAPMSLGILGTALATAGITGGTQLGIEAITSAYKERVAPGYGASGEPLKNIGHAALAGGVLGGGAKALGAVWTRVQTGAWPRSIRDAGNVVASEGQVGDTNVLPGIEGEVAHRTALQTAIDALVTGRPVDVSETVTPNLLRGYEARLAPVMEARAAARGAQESVAAIEREGARLPGTVERLSEVQLADIRATAQAARDELGATRQSLDTDATSLTARRAALTGRDTEVQALREEVDGLRADLERSRARLAEARPPTDPETQARLDAIEGDLTAASLPAERRVALESERLTILDTIAATAPVDARLAGSLRQEIKALERALRSRENALDTAGRRLSRERAKLDRADAELPARRTAAETRAASREASAGTELRRAVSRLAQEGYGIRLARDDAQAIADRIMTAAPDEVDARLRELTELLVDRRLEAQRAQPIAEPSPGRANPVGEQRARVAYHVEETRKRVQSLAREVGYEMPKDDAAAIAAAIVRASTDDEAGAILDELLLRPRTMAATLPGTEAARLEGSLRAGGRTESPGGLQAGSHSSPASQAGSTVAGEPRHEQIAALSDELTPAKIAAARAASTTDDVVANDFDKLRMMGDRQVPVGERLNERGELEPVMRSVDDLLDEAEARLAAAREISACAMPKPEMP</sequence>
<dbReference type="Proteomes" id="UP000464751">
    <property type="component" value="Chromosome"/>
</dbReference>